<dbReference type="RefSeq" id="WP_061899254.1">
    <property type="nucleotide sequence ID" value="NZ_CAXYEX010000107.1"/>
</dbReference>
<dbReference type="InterPro" id="IPR018689">
    <property type="entry name" value="Imm33_dom"/>
</dbReference>
<protein>
    <recommendedName>
        <fullName evidence="1">Immunity protein Imm33 domain-containing protein</fullName>
    </recommendedName>
</protein>
<evidence type="ECO:0000313" key="2">
    <source>
        <dbReference type="EMBL" id="KYN90389.1"/>
    </source>
</evidence>
<gene>
    <name evidence="2" type="ORF">ATY35_21110</name>
</gene>
<comment type="caution">
    <text evidence="2">The sequence shown here is derived from an EMBL/GenBank/DDBJ whole genome shotgun (WGS) entry which is preliminary data.</text>
</comment>
<evidence type="ECO:0000313" key="3">
    <source>
        <dbReference type="Proteomes" id="UP000075609"/>
    </source>
</evidence>
<sequence>MAKNFKLSAENIRELASGYGGCIATDMITVVGKKVGYFYRDEPNYNLDSGWCFMSGDETQEYMDEPTNHEIYDVNTIANYDPDIIPFLDAPVGSAFERNSEGKIAEIVE</sequence>
<organism evidence="2 3">
    <name type="scientific">Vibrio cidicii</name>
    <dbReference type="NCBI Taxonomy" id="1763883"/>
    <lineage>
        <taxon>Bacteria</taxon>
        <taxon>Pseudomonadati</taxon>
        <taxon>Pseudomonadota</taxon>
        <taxon>Gammaproteobacteria</taxon>
        <taxon>Vibrionales</taxon>
        <taxon>Vibrionaceae</taxon>
        <taxon>Vibrio</taxon>
    </lineage>
</organism>
<dbReference type="Proteomes" id="UP000075609">
    <property type="component" value="Unassembled WGS sequence"/>
</dbReference>
<dbReference type="EMBL" id="LOBP01000066">
    <property type="protein sequence ID" value="KYN90389.1"/>
    <property type="molecule type" value="Genomic_DNA"/>
</dbReference>
<dbReference type="PANTHER" id="PTHR38743:SF2">
    <property type="entry name" value="DUF2185 DOMAIN-CONTAINING PROTEIN"/>
    <property type="match status" value="1"/>
</dbReference>
<proteinExistence type="predicted"/>
<evidence type="ECO:0000259" key="1">
    <source>
        <dbReference type="Pfam" id="PF09951"/>
    </source>
</evidence>
<feature type="domain" description="Immunity protein Imm33" evidence="1">
    <location>
        <begin position="22"/>
        <end position="107"/>
    </location>
</feature>
<name>A0ABR5W5B0_9VIBR</name>
<dbReference type="Pfam" id="PF09951">
    <property type="entry name" value="Imm33"/>
    <property type="match status" value="1"/>
</dbReference>
<reference evidence="2 3" key="1">
    <citation type="submission" date="2015-12" db="EMBL/GenBank/DDBJ databases">
        <authorList>
            <person name="Tarr C.L."/>
            <person name="Gladney L.M."/>
        </authorList>
    </citation>
    <scope>NUCLEOTIDE SEQUENCE [LARGE SCALE GENOMIC DNA]</scope>
    <source>
        <strain evidence="2 3">1048-83</strain>
    </source>
</reference>
<dbReference type="PANTHER" id="PTHR38743">
    <property type="entry name" value="SIMILAR TO GLYOXYLASE I FAMILY PROTEIN"/>
    <property type="match status" value="1"/>
</dbReference>
<accession>A0ABR5W5B0</accession>
<keyword evidence="3" id="KW-1185">Reference proteome</keyword>